<accession>J9GJK0</accession>
<protein>
    <submittedName>
        <fullName evidence="2">Secreted protein containing DUF1812</fullName>
    </submittedName>
</protein>
<sequence length="441" mass="48821">MKLKHLQHIVLCLCGWWIGLTACQSAYEGEEETETTQQSLHVMARAEGTSAHLTYPAYILAFNEQGDYVARQILTGPDSPVELKLKPQAYTLVALAGLNEEYTLPEQPRLTDVISMKEGNRSGRALMMGHAPIKILSGKQIPNTVNISLSNVVSLVNVTLEGIPNQVKQLKLQLAPVYAALSLQGEYTVNNQTVEVTCTPASEGVWVAEPFYVFPGCAPQTNFTILMEDEKGMQTYSYIFEGYPQANVPFHIKGCYRGEVSLEGSLLPSDWESPIEVPFEFGQNEEEGSSSSPDETIPSTTDTDQLPAIGSIWNQGIVVAHVPGNLQQPTQILLLSLQEWTAFTNQAPAIIQENVAAGWHLPTESEARSFHKVFTESMLTSVNQTLSHTDLNLPLLDTQARYLSDNAGSFYTYSFKPNSKYLAAGLKVSYKLRFLRQVPWK</sequence>
<feature type="compositionally biased region" description="Polar residues" evidence="1">
    <location>
        <begin position="289"/>
        <end position="304"/>
    </location>
</feature>
<dbReference type="InterPro" id="IPR014941">
    <property type="entry name" value="FimB/Mfa2/Mfa3"/>
</dbReference>
<gene>
    <name evidence="2" type="ORF">EVA_04487</name>
</gene>
<comment type="caution">
    <text evidence="2">The sequence shown here is derived from an EMBL/GenBank/DDBJ whole genome shotgun (WGS) entry which is preliminary data.</text>
</comment>
<reference evidence="2" key="1">
    <citation type="journal article" date="2012" name="PLoS ONE">
        <title>Gene sets for utilization of primary and secondary nutrition supplies in the distal gut of endangered iberian lynx.</title>
        <authorList>
            <person name="Alcaide M."/>
            <person name="Messina E."/>
            <person name="Richter M."/>
            <person name="Bargiela R."/>
            <person name="Peplies J."/>
            <person name="Huws S.A."/>
            <person name="Newbold C.J."/>
            <person name="Golyshin P.N."/>
            <person name="Simon M.A."/>
            <person name="Lopez G."/>
            <person name="Yakimov M.M."/>
            <person name="Ferrer M."/>
        </authorList>
    </citation>
    <scope>NUCLEOTIDE SEQUENCE</scope>
</reference>
<evidence type="ECO:0000313" key="2">
    <source>
        <dbReference type="EMBL" id="EJX07429.1"/>
    </source>
</evidence>
<feature type="region of interest" description="Disordered" evidence="1">
    <location>
        <begin position="283"/>
        <end position="305"/>
    </location>
</feature>
<dbReference type="EMBL" id="AMCI01000885">
    <property type="protein sequence ID" value="EJX07429.1"/>
    <property type="molecule type" value="Genomic_DNA"/>
</dbReference>
<evidence type="ECO:0000256" key="1">
    <source>
        <dbReference type="SAM" id="MobiDB-lite"/>
    </source>
</evidence>
<organism evidence="2">
    <name type="scientific">gut metagenome</name>
    <dbReference type="NCBI Taxonomy" id="749906"/>
    <lineage>
        <taxon>unclassified sequences</taxon>
        <taxon>metagenomes</taxon>
        <taxon>organismal metagenomes</taxon>
    </lineage>
</organism>
<name>J9GJK0_9ZZZZ</name>
<dbReference type="AlphaFoldDB" id="J9GJK0"/>
<dbReference type="PROSITE" id="PS51257">
    <property type="entry name" value="PROKAR_LIPOPROTEIN"/>
    <property type="match status" value="1"/>
</dbReference>
<proteinExistence type="predicted"/>
<dbReference type="Pfam" id="PF08842">
    <property type="entry name" value="Mfa2"/>
    <property type="match status" value="1"/>
</dbReference>